<dbReference type="HOGENOM" id="CLU_041575_0_0_1"/>
<dbReference type="AlphaFoldDB" id="D8R4X0"/>
<keyword evidence="2" id="KW-0699">rRNA-binding</keyword>
<feature type="non-terminal residue" evidence="10">
    <location>
        <position position="230"/>
    </location>
</feature>
<dbReference type="GO" id="GO:1990904">
    <property type="term" value="C:ribonucleoprotein complex"/>
    <property type="evidence" value="ECO:0007669"/>
    <property type="project" value="UniProtKB-KW"/>
</dbReference>
<name>D8R4X0_SELML</name>
<dbReference type="SUPFAM" id="SSF52166">
    <property type="entry name" value="Ribosomal protein L4"/>
    <property type="match status" value="1"/>
</dbReference>
<dbReference type="Gramene" id="EFJ32388">
    <property type="protein sequence ID" value="EFJ32388"/>
    <property type="gene ID" value="SELMODRAFT_67570"/>
</dbReference>
<keyword evidence="11" id="KW-1185">Reference proteome</keyword>
<evidence type="ECO:0000313" key="10">
    <source>
        <dbReference type="EMBL" id="EFJ32388.1"/>
    </source>
</evidence>
<dbReference type="Pfam" id="PF00573">
    <property type="entry name" value="Ribosomal_L4"/>
    <property type="match status" value="1"/>
</dbReference>
<evidence type="ECO:0000313" key="11">
    <source>
        <dbReference type="Proteomes" id="UP000001514"/>
    </source>
</evidence>
<evidence type="ECO:0000256" key="1">
    <source>
        <dbReference type="ARBA" id="ARBA00010528"/>
    </source>
</evidence>
<keyword evidence="4" id="KW-0689">Ribosomal protein</keyword>
<dbReference type="InterPro" id="IPR002136">
    <property type="entry name" value="Ribosomal_uL4"/>
</dbReference>
<evidence type="ECO:0000256" key="8">
    <source>
        <dbReference type="SAM" id="MobiDB-lite"/>
    </source>
</evidence>
<evidence type="ECO:0000256" key="4">
    <source>
        <dbReference type="ARBA" id="ARBA00022980"/>
    </source>
</evidence>
<dbReference type="KEGG" id="smo:SELMODRAFT_67570"/>
<dbReference type="PANTHER" id="PTHR10746">
    <property type="entry name" value="50S RIBOSOMAL PROTEIN L4"/>
    <property type="match status" value="1"/>
</dbReference>
<feature type="region of interest" description="Disordered" evidence="8">
    <location>
        <begin position="46"/>
        <end position="90"/>
    </location>
</feature>
<keyword evidence="5" id="KW-0687">Ribonucleoprotein</keyword>
<dbReference type="Gramene" id="EFJ20856">
    <property type="protein sequence ID" value="EFJ20856"/>
    <property type="gene ID" value="SELMODRAFT_57647"/>
</dbReference>
<proteinExistence type="inferred from homology"/>
<feature type="non-terminal residue" evidence="10">
    <location>
        <position position="1"/>
    </location>
</feature>
<sequence length="230" mass="25458">SSGGATLPLFSFDGECTGSVFLDLKVASAHTARGLVHRGVITELQNRRRGTASTKTRAEVRGGGRKPYKQKGTGRARRGSQRTPLRPGGGIVFGPKPKDWGIKINKKEKRLAISTALQSAAVDSIAVEDFEEKFTEPKTKFFLAAMERWGVDVSKHSLIFATNVNDFLEKSSRNIKTVKMLTPRSLNLYDVLRADKILFTSSGIDYLNQSYGVKSQLEEEEEESDESEEE</sequence>
<dbReference type="HAMAP" id="MF_01328_B">
    <property type="entry name" value="Ribosomal_uL4_B"/>
    <property type="match status" value="1"/>
</dbReference>
<evidence type="ECO:0000256" key="6">
    <source>
        <dbReference type="ARBA" id="ARBA00035208"/>
    </source>
</evidence>
<evidence type="ECO:0000256" key="7">
    <source>
        <dbReference type="ARBA" id="ARBA00035387"/>
    </source>
</evidence>
<evidence type="ECO:0000256" key="3">
    <source>
        <dbReference type="ARBA" id="ARBA00022884"/>
    </source>
</evidence>
<dbReference type="GO" id="GO:0006412">
    <property type="term" value="P:translation"/>
    <property type="evidence" value="ECO:0007669"/>
    <property type="project" value="InterPro"/>
</dbReference>
<dbReference type="eggNOG" id="KOG1624">
    <property type="taxonomic scope" value="Eukaryota"/>
</dbReference>
<dbReference type="EMBL" id="GL377572">
    <property type="protein sequence ID" value="EFJ32388.1"/>
    <property type="molecule type" value="Genomic_DNA"/>
</dbReference>
<reference evidence="10 11" key="1">
    <citation type="journal article" date="2011" name="Science">
        <title>The Selaginella genome identifies genetic changes associated with the evolution of vascular plants.</title>
        <authorList>
            <person name="Banks J.A."/>
            <person name="Nishiyama T."/>
            <person name="Hasebe M."/>
            <person name="Bowman J.L."/>
            <person name="Gribskov M."/>
            <person name="dePamphilis C."/>
            <person name="Albert V.A."/>
            <person name="Aono N."/>
            <person name="Aoyama T."/>
            <person name="Ambrose B.A."/>
            <person name="Ashton N.W."/>
            <person name="Axtell M.J."/>
            <person name="Barker E."/>
            <person name="Barker M.S."/>
            <person name="Bennetzen J.L."/>
            <person name="Bonawitz N.D."/>
            <person name="Chapple C."/>
            <person name="Cheng C."/>
            <person name="Correa L.G."/>
            <person name="Dacre M."/>
            <person name="DeBarry J."/>
            <person name="Dreyer I."/>
            <person name="Elias M."/>
            <person name="Engstrom E.M."/>
            <person name="Estelle M."/>
            <person name="Feng L."/>
            <person name="Finet C."/>
            <person name="Floyd S.K."/>
            <person name="Frommer W.B."/>
            <person name="Fujita T."/>
            <person name="Gramzow L."/>
            <person name="Gutensohn M."/>
            <person name="Harholt J."/>
            <person name="Hattori M."/>
            <person name="Heyl A."/>
            <person name="Hirai T."/>
            <person name="Hiwatashi Y."/>
            <person name="Ishikawa M."/>
            <person name="Iwata M."/>
            <person name="Karol K.G."/>
            <person name="Koehler B."/>
            <person name="Kolukisaoglu U."/>
            <person name="Kubo M."/>
            <person name="Kurata T."/>
            <person name="Lalonde S."/>
            <person name="Li K."/>
            <person name="Li Y."/>
            <person name="Litt A."/>
            <person name="Lyons E."/>
            <person name="Manning G."/>
            <person name="Maruyama T."/>
            <person name="Michael T.P."/>
            <person name="Mikami K."/>
            <person name="Miyazaki S."/>
            <person name="Morinaga S."/>
            <person name="Murata T."/>
            <person name="Mueller-Roeber B."/>
            <person name="Nelson D.R."/>
            <person name="Obara M."/>
            <person name="Oguri Y."/>
            <person name="Olmstead R.G."/>
            <person name="Onodera N."/>
            <person name="Petersen B.L."/>
            <person name="Pils B."/>
            <person name="Prigge M."/>
            <person name="Rensing S.A."/>
            <person name="Riano-Pachon D.M."/>
            <person name="Roberts A.W."/>
            <person name="Sato Y."/>
            <person name="Scheller H.V."/>
            <person name="Schulz B."/>
            <person name="Schulz C."/>
            <person name="Shakirov E.V."/>
            <person name="Shibagaki N."/>
            <person name="Shinohara N."/>
            <person name="Shippen D.E."/>
            <person name="Soerensen I."/>
            <person name="Sotooka R."/>
            <person name="Sugimoto N."/>
            <person name="Sugita M."/>
            <person name="Sumikawa N."/>
            <person name="Tanurdzic M."/>
            <person name="Theissen G."/>
            <person name="Ulvskov P."/>
            <person name="Wakazuki S."/>
            <person name="Weng J.K."/>
            <person name="Willats W.W."/>
            <person name="Wipf D."/>
            <person name="Wolf P.G."/>
            <person name="Yang L."/>
            <person name="Zimmer A.D."/>
            <person name="Zhu Q."/>
            <person name="Mitros T."/>
            <person name="Hellsten U."/>
            <person name="Loque D."/>
            <person name="Otillar R."/>
            <person name="Salamov A."/>
            <person name="Schmutz J."/>
            <person name="Shapiro H."/>
            <person name="Lindquist E."/>
            <person name="Lucas S."/>
            <person name="Rokhsar D."/>
            <person name="Grigoriev I.V."/>
        </authorList>
    </citation>
    <scope>NUCLEOTIDE SEQUENCE [LARGE SCALE GENOMIC DNA]</scope>
</reference>
<evidence type="ECO:0000313" key="9">
    <source>
        <dbReference type="EMBL" id="EFJ20856.1"/>
    </source>
</evidence>
<dbReference type="GO" id="GO:0003735">
    <property type="term" value="F:structural constituent of ribosome"/>
    <property type="evidence" value="ECO:0000318"/>
    <property type="project" value="GO_Central"/>
</dbReference>
<evidence type="ECO:0000256" key="5">
    <source>
        <dbReference type="ARBA" id="ARBA00023274"/>
    </source>
</evidence>
<dbReference type="NCBIfam" id="TIGR03953">
    <property type="entry name" value="rplD_bact"/>
    <property type="match status" value="1"/>
</dbReference>
<dbReference type="OMA" id="SMFFMTE"/>
<keyword evidence="3" id="KW-0694">RNA-binding</keyword>
<dbReference type="OrthoDB" id="275876at2759"/>
<dbReference type="FunCoup" id="D8R4X0">
    <property type="interactions" value="1297"/>
</dbReference>
<dbReference type="InParanoid" id="D8R4X0"/>
<dbReference type="KEGG" id="smo:SELMODRAFT_57647"/>
<dbReference type="Proteomes" id="UP000001514">
    <property type="component" value="Unassembled WGS sequence"/>
</dbReference>
<feature type="compositionally biased region" description="Basic residues" evidence="8">
    <location>
        <begin position="63"/>
        <end position="80"/>
    </location>
</feature>
<gene>
    <name evidence="9" type="ORF">SELMODRAFT_57647</name>
    <name evidence="10" type="ORF">SELMODRAFT_67570</name>
</gene>
<dbReference type="InterPro" id="IPR023574">
    <property type="entry name" value="Ribosomal_uL4_dom_sf"/>
</dbReference>
<dbReference type="FunFam" id="3.40.1370.10:FF:000012">
    <property type="entry name" value="50S ribosomal protein L4"/>
    <property type="match status" value="1"/>
</dbReference>
<dbReference type="STRING" id="88036.D8R4X0"/>
<evidence type="ECO:0000256" key="2">
    <source>
        <dbReference type="ARBA" id="ARBA00022730"/>
    </source>
</evidence>
<organism evidence="11">
    <name type="scientific">Selaginella moellendorffii</name>
    <name type="common">Spikemoss</name>
    <dbReference type="NCBI Taxonomy" id="88036"/>
    <lineage>
        <taxon>Eukaryota</taxon>
        <taxon>Viridiplantae</taxon>
        <taxon>Streptophyta</taxon>
        <taxon>Embryophyta</taxon>
        <taxon>Tracheophyta</taxon>
        <taxon>Lycopodiopsida</taxon>
        <taxon>Selaginellales</taxon>
        <taxon>Selaginellaceae</taxon>
        <taxon>Selaginella</taxon>
    </lineage>
</organism>
<protein>
    <recommendedName>
        <fullName evidence="6">Large ribosomal subunit protein uL4c</fullName>
    </recommendedName>
    <alternativeName>
        <fullName evidence="7">50S ribosomal protein L4, chloroplastic</fullName>
    </alternativeName>
</protein>
<comment type="similarity">
    <text evidence="1">Belongs to the universal ribosomal protein uL4 family.</text>
</comment>
<dbReference type="InterPro" id="IPR013005">
    <property type="entry name" value="Ribosomal_uL4-like"/>
</dbReference>
<accession>D8R4X0</accession>
<dbReference type="GO" id="GO:0019843">
    <property type="term" value="F:rRNA binding"/>
    <property type="evidence" value="ECO:0007669"/>
    <property type="project" value="UniProtKB-KW"/>
</dbReference>
<dbReference type="Gene3D" id="3.40.1370.10">
    <property type="match status" value="1"/>
</dbReference>
<dbReference type="PANTHER" id="PTHR10746:SF17">
    <property type="entry name" value="LARGE RIBOSOMAL SUBUNIT PROTEIN UL4C"/>
    <property type="match status" value="1"/>
</dbReference>
<dbReference type="GO" id="GO:0005840">
    <property type="term" value="C:ribosome"/>
    <property type="evidence" value="ECO:0007669"/>
    <property type="project" value="UniProtKB-KW"/>
</dbReference>
<dbReference type="EMBL" id="GL377601">
    <property type="protein sequence ID" value="EFJ20856.1"/>
    <property type="molecule type" value="Genomic_DNA"/>
</dbReference>